<comment type="subcellular location">
    <subcellularLocation>
        <location evidence="1">Membrane</location>
    </subcellularLocation>
</comment>
<evidence type="ECO:0000256" key="1">
    <source>
        <dbReference type="ARBA" id="ARBA00004370"/>
    </source>
</evidence>
<keyword evidence="2" id="KW-0732">Signal</keyword>
<evidence type="ECO:0000256" key="4">
    <source>
        <dbReference type="ARBA" id="ARBA00023180"/>
    </source>
</evidence>
<dbReference type="SUPFAM" id="SSF48726">
    <property type="entry name" value="Immunoglobulin"/>
    <property type="match status" value="1"/>
</dbReference>
<evidence type="ECO:0000313" key="5">
    <source>
        <dbReference type="EMBL" id="NWU92785.1"/>
    </source>
</evidence>
<dbReference type="CDD" id="cd05775">
    <property type="entry name" value="IgV_CD2_like_N"/>
    <property type="match status" value="1"/>
</dbReference>
<gene>
    <name evidence="5" type="primary">Cd58</name>
    <name evidence="5" type="ORF">UPUEPO_R05630</name>
</gene>
<dbReference type="Gene3D" id="2.60.40.10">
    <property type="entry name" value="Immunoglobulins"/>
    <property type="match status" value="1"/>
</dbReference>
<evidence type="ECO:0000313" key="6">
    <source>
        <dbReference type="Proteomes" id="UP000544127"/>
    </source>
</evidence>
<feature type="non-terminal residue" evidence="5">
    <location>
        <position position="1"/>
    </location>
</feature>
<dbReference type="EMBL" id="VZRI01004663">
    <property type="protein sequence ID" value="NWU92785.1"/>
    <property type="molecule type" value="Genomic_DNA"/>
</dbReference>
<accession>A0A7K6ARU0</accession>
<comment type="caution">
    <text evidence="5">The sequence shown here is derived from an EMBL/GenBank/DDBJ whole genome shotgun (WGS) entry which is preliminary data.</text>
</comment>
<evidence type="ECO:0000256" key="2">
    <source>
        <dbReference type="ARBA" id="ARBA00022729"/>
    </source>
</evidence>
<dbReference type="InterPro" id="IPR036179">
    <property type="entry name" value="Ig-like_dom_sf"/>
</dbReference>
<dbReference type="PANTHER" id="PTHR12080">
    <property type="entry name" value="SIGNALING LYMPHOCYTIC ACTIVATION MOLECULE"/>
    <property type="match status" value="1"/>
</dbReference>
<dbReference type="InterPro" id="IPR013783">
    <property type="entry name" value="Ig-like_fold"/>
</dbReference>
<proteinExistence type="predicted"/>
<sequence>VAHIHCEDVFGILGENFTFPVKIEEKLKEIIWKKNKDKVVEWEGQNKTTYFPSLWNRTLLNTENGCLTIFNLKKSDAGTYALEYFVSEKTNIELIFMLSVLDPPSKPEISCNISGDYLVLKCTTDYQKPLSYAWKLNNMPITDQTQEIFILKKDIDASGKAVCFIKLSQTEKSSEISLPQCFP</sequence>
<organism evidence="5 6">
    <name type="scientific">Upupa epops</name>
    <name type="common">Eurasian hoopoe</name>
    <dbReference type="NCBI Taxonomy" id="57439"/>
    <lineage>
        <taxon>Eukaryota</taxon>
        <taxon>Metazoa</taxon>
        <taxon>Chordata</taxon>
        <taxon>Craniata</taxon>
        <taxon>Vertebrata</taxon>
        <taxon>Euteleostomi</taxon>
        <taxon>Archelosauria</taxon>
        <taxon>Archosauria</taxon>
        <taxon>Dinosauria</taxon>
        <taxon>Saurischia</taxon>
        <taxon>Theropoda</taxon>
        <taxon>Coelurosauria</taxon>
        <taxon>Aves</taxon>
        <taxon>Neognathae</taxon>
        <taxon>Neoaves</taxon>
        <taxon>Telluraves</taxon>
        <taxon>Coraciimorphae</taxon>
        <taxon>Bucerotiformes</taxon>
        <taxon>Upupidae</taxon>
        <taxon>Upupa</taxon>
    </lineage>
</organism>
<dbReference type="OrthoDB" id="9427418at2759"/>
<dbReference type="PANTHER" id="PTHR12080:SF55">
    <property type="entry name" value="LYMPHOCYTE FUNCTION-ASSOCIATED ANTIGEN 3"/>
    <property type="match status" value="1"/>
</dbReference>
<protein>
    <submittedName>
        <fullName evidence="5">LFA3 protein</fullName>
    </submittedName>
</protein>
<dbReference type="InterPro" id="IPR015631">
    <property type="entry name" value="CD2/SLAM_rcpt"/>
</dbReference>
<feature type="non-terminal residue" evidence="5">
    <location>
        <position position="183"/>
    </location>
</feature>
<dbReference type="GO" id="GO:0016020">
    <property type="term" value="C:membrane"/>
    <property type="evidence" value="ECO:0007669"/>
    <property type="project" value="UniProtKB-SubCell"/>
</dbReference>
<dbReference type="GO" id="GO:0009986">
    <property type="term" value="C:cell surface"/>
    <property type="evidence" value="ECO:0007669"/>
    <property type="project" value="TreeGrafter"/>
</dbReference>
<keyword evidence="3" id="KW-0472">Membrane</keyword>
<keyword evidence="4" id="KW-0325">Glycoprotein</keyword>
<dbReference type="GO" id="GO:0005102">
    <property type="term" value="F:signaling receptor binding"/>
    <property type="evidence" value="ECO:0007669"/>
    <property type="project" value="TreeGrafter"/>
</dbReference>
<keyword evidence="6" id="KW-1185">Reference proteome</keyword>
<name>A0A7K6ARU0_UPUEP</name>
<dbReference type="Proteomes" id="UP000544127">
    <property type="component" value="Unassembled WGS sequence"/>
</dbReference>
<dbReference type="AlphaFoldDB" id="A0A7K6ARU0"/>
<reference evidence="5 6" key="1">
    <citation type="submission" date="2019-09" db="EMBL/GenBank/DDBJ databases">
        <title>Bird 10,000 Genomes (B10K) Project - Family phase.</title>
        <authorList>
            <person name="Zhang G."/>
        </authorList>
    </citation>
    <scope>NUCLEOTIDE SEQUENCE [LARGE SCALE GENOMIC DNA]</scope>
    <source>
        <strain evidence="5">B10K-DU-012-37</strain>
    </source>
</reference>
<evidence type="ECO:0000256" key="3">
    <source>
        <dbReference type="ARBA" id="ARBA00023136"/>
    </source>
</evidence>